<dbReference type="AlphaFoldDB" id="A0A9P3GT34"/>
<reference evidence="1 2" key="1">
    <citation type="submission" date="2021-08" db="EMBL/GenBank/DDBJ databases">
        <title>Draft Genome Sequence of Phanerochaete sordida strain YK-624.</title>
        <authorList>
            <person name="Mori T."/>
            <person name="Dohra H."/>
            <person name="Suzuki T."/>
            <person name="Kawagishi H."/>
            <person name="Hirai H."/>
        </authorList>
    </citation>
    <scope>NUCLEOTIDE SEQUENCE [LARGE SCALE GENOMIC DNA]</scope>
    <source>
        <strain evidence="1 2">YK-624</strain>
    </source>
</reference>
<dbReference type="Proteomes" id="UP000703269">
    <property type="component" value="Unassembled WGS sequence"/>
</dbReference>
<dbReference type="OrthoDB" id="2921803at2759"/>
<evidence type="ECO:0000313" key="2">
    <source>
        <dbReference type="Proteomes" id="UP000703269"/>
    </source>
</evidence>
<comment type="caution">
    <text evidence="1">The sequence shown here is derived from an EMBL/GenBank/DDBJ whole genome shotgun (WGS) entry which is preliminary data.</text>
</comment>
<keyword evidence="2" id="KW-1185">Reference proteome</keyword>
<gene>
    <name evidence="1" type="ORF">PsYK624_167450</name>
</gene>
<evidence type="ECO:0000313" key="1">
    <source>
        <dbReference type="EMBL" id="GJF00457.1"/>
    </source>
</evidence>
<name>A0A9P3GT34_9APHY</name>
<sequence length="444" mass="49283">MDSTAGQRGLPQELVDIVIDHQHSDRDTLKQCSLVCRSWVPSSSLHLLRRVAWPVRPHRRQTCDYDDGILSGEPKACSCPDPADTSFRACITGLQTSDRLRLYVRTLGLSSARQRCAGSVKWEKLDVSVIASILNSLPDLKGLHLESCALKSSPVFYMGTPSQSPSQLPAPLLGGQRRDIEELSVCELARGSAAEPLNDLFSYFGHIGTLSVEHVPHWELPRSTFLRPLPELRVAHLVLNSSATAVATALCLELRAHTHMEAVRALTVDHLTTLTLKFACAAPNLEALTVLAVGVHAPLPPVQEVPEAPARLRRLAFIVALEFKETRHGFYSSTFRAVGAHIRALAGLNSHVDEVALEFRVHVHEELWLDLEFNLYDVLQRALSPYAEWQTIGEALDDYPSLQKLTLQVHNSEEPGRLCAIILKSAATRHLPQKYVSMLRIERD</sequence>
<proteinExistence type="predicted"/>
<accession>A0A9P3GT34</accession>
<organism evidence="1 2">
    <name type="scientific">Phanerochaete sordida</name>
    <dbReference type="NCBI Taxonomy" id="48140"/>
    <lineage>
        <taxon>Eukaryota</taxon>
        <taxon>Fungi</taxon>
        <taxon>Dikarya</taxon>
        <taxon>Basidiomycota</taxon>
        <taxon>Agaricomycotina</taxon>
        <taxon>Agaricomycetes</taxon>
        <taxon>Polyporales</taxon>
        <taxon>Phanerochaetaceae</taxon>
        <taxon>Phanerochaete</taxon>
    </lineage>
</organism>
<dbReference type="EMBL" id="BPQB01000155">
    <property type="protein sequence ID" value="GJF00457.1"/>
    <property type="molecule type" value="Genomic_DNA"/>
</dbReference>
<protein>
    <submittedName>
        <fullName evidence="1">Uncharacterized protein</fullName>
    </submittedName>
</protein>